<dbReference type="InterPro" id="IPR036986">
    <property type="entry name" value="S4_RNA-bd_sf"/>
</dbReference>
<dbReference type="EMBL" id="NGMS01000001">
    <property type="protein sequence ID" value="OTP26660.1"/>
    <property type="molecule type" value="Genomic_DNA"/>
</dbReference>
<dbReference type="InterPro" id="IPR012677">
    <property type="entry name" value="Nucleotide-bd_a/b_plait_sf"/>
</dbReference>
<dbReference type="EMBL" id="BJWA01000003">
    <property type="protein sequence ID" value="GEL79574.1"/>
    <property type="molecule type" value="Genomic_DNA"/>
</dbReference>
<dbReference type="Proteomes" id="UP000244022">
    <property type="component" value="Unassembled WGS sequence"/>
</dbReference>
<dbReference type="Proteomes" id="UP000321175">
    <property type="component" value="Unassembled WGS sequence"/>
</dbReference>
<keyword evidence="8" id="KW-1185">Reference proteome</keyword>
<dbReference type="InterPro" id="IPR048443">
    <property type="entry name" value="RqcP2_N"/>
</dbReference>
<dbReference type="GeneID" id="60998713"/>
<evidence type="ECO:0000313" key="8">
    <source>
        <dbReference type="Proteomes" id="UP000321175"/>
    </source>
</evidence>
<dbReference type="Gene3D" id="3.10.290.10">
    <property type="entry name" value="RNA-binding S4 domain"/>
    <property type="match status" value="1"/>
</dbReference>
<proteinExistence type="predicted"/>
<dbReference type="RefSeq" id="WP_065095675.1">
    <property type="nucleotide sequence ID" value="NZ_BJWA01000003.1"/>
</dbReference>
<dbReference type="InterPro" id="IPR002942">
    <property type="entry name" value="S4_RNA-bd"/>
</dbReference>
<evidence type="ECO:0000313" key="5">
    <source>
        <dbReference type="EMBL" id="PTO35989.1"/>
    </source>
</evidence>
<dbReference type="Pfam" id="PF01479">
    <property type="entry name" value="S4"/>
    <property type="match status" value="1"/>
</dbReference>
<evidence type="ECO:0000256" key="1">
    <source>
        <dbReference type="PROSITE-ProRule" id="PRU00182"/>
    </source>
</evidence>
<evidence type="ECO:0000313" key="3">
    <source>
        <dbReference type="EMBL" id="GEL79574.1"/>
    </source>
</evidence>
<dbReference type="PROSITE" id="PS50889">
    <property type="entry name" value="S4"/>
    <property type="match status" value="1"/>
</dbReference>
<dbReference type="SMART" id="SM00363">
    <property type="entry name" value="S4"/>
    <property type="match status" value="1"/>
</dbReference>
<reference evidence="5 7" key="2">
    <citation type="submission" date="2018-03" db="EMBL/GenBank/DDBJ databases">
        <title>Draft genome sequences of four Enterococcus mundtii strains isolated from beef slaughterhouses in Kenya.</title>
        <authorList>
            <person name="Wambui J."/>
            <person name="Stevens M."/>
            <person name="Njage P."/>
            <person name="Stephan R."/>
            <person name="Tasara T."/>
        </authorList>
    </citation>
    <scope>NUCLEOTIDE SEQUENCE [LARGE SCALE GENOMIC DNA]</scope>
    <source>
        <strain evidence="5 7">H18-EM</strain>
    </source>
</reference>
<evidence type="ECO:0000313" key="4">
    <source>
        <dbReference type="EMBL" id="OTP26660.1"/>
    </source>
</evidence>
<reference evidence="3 8" key="3">
    <citation type="submission" date="2019-07" db="EMBL/GenBank/DDBJ databases">
        <title>Whole genome shotgun sequence of Enterococcus mundtii NBRC 100490.</title>
        <authorList>
            <person name="Hosoyama A."/>
            <person name="Uohara A."/>
            <person name="Ohji S."/>
            <person name="Ichikawa N."/>
        </authorList>
    </citation>
    <scope>NUCLEOTIDE SEQUENCE [LARGE SCALE GENOMIC DNA]</scope>
    <source>
        <strain evidence="3 8">NBRC 100490</strain>
    </source>
</reference>
<sequence length="260" mass="30477">MDTNVYQHFRVDERPFIDSVGDWIEQVQSQYAPYLTEFLDPRQCYILETLIRQNSDLRFQLYGGYEQAERKRCLIFPDYYEPVDDDFEMSLYEIHYPSKFASLSHGKILGTLVGTGIKRSYFGDIISDDDRWQVFIADEIDHFVVNQVTKIGKVAVRLEEINYTDMILPKDSWTQERGTVSSLRLDSVISEIYNISRQRSKQLIESGKVKVNWTENTKPDFLLELLDIVSIRGYGRIQIQDLEGKTKKDKCRVLFGVLRK</sequence>
<dbReference type="Proteomes" id="UP000195024">
    <property type="component" value="Unassembled WGS sequence"/>
</dbReference>
<dbReference type="AlphaFoldDB" id="A0A1A6GBJ7"/>
<feature type="domain" description="RNA-binding S4" evidence="2">
    <location>
        <begin position="183"/>
        <end position="243"/>
    </location>
</feature>
<dbReference type="Gene3D" id="3.30.1370.160">
    <property type="match status" value="1"/>
</dbReference>
<reference evidence="4 6" key="1">
    <citation type="submission" date="2017-05" db="EMBL/GenBank/DDBJ databases">
        <title>The Genome Sequence of Enterococcus mundtii 6B1_DIV0119.</title>
        <authorList>
            <consortium name="The Broad Institute Genomics Platform"/>
            <consortium name="The Broad Institute Genomic Center for Infectious Diseases"/>
            <person name="Earl A."/>
            <person name="Manson A."/>
            <person name="Schwartman J."/>
            <person name="Gilmore M."/>
            <person name="Abouelleil A."/>
            <person name="Cao P."/>
            <person name="Chapman S."/>
            <person name="Cusick C."/>
            <person name="Shea T."/>
            <person name="Young S."/>
            <person name="Neafsey D."/>
            <person name="Nusbaum C."/>
            <person name="Birren B."/>
        </authorList>
    </citation>
    <scope>NUCLEOTIDE SEQUENCE [LARGE SCALE GENOMIC DNA]</scope>
    <source>
        <strain evidence="4 6">6B1_DIV0119</strain>
    </source>
</reference>
<dbReference type="SUPFAM" id="SSF55174">
    <property type="entry name" value="Alpha-L RNA-binding motif"/>
    <property type="match status" value="1"/>
</dbReference>
<comment type="caution">
    <text evidence="4">The sequence shown here is derived from an EMBL/GenBank/DDBJ whole genome shotgun (WGS) entry which is preliminary data.</text>
</comment>
<evidence type="ECO:0000313" key="7">
    <source>
        <dbReference type="Proteomes" id="UP000244022"/>
    </source>
</evidence>
<dbReference type="CDD" id="cd00165">
    <property type="entry name" value="S4"/>
    <property type="match status" value="1"/>
</dbReference>
<dbReference type="Gene3D" id="3.30.70.330">
    <property type="match status" value="1"/>
</dbReference>
<protein>
    <submittedName>
        <fullName evidence="3 5">RNA-binding protein</fullName>
    </submittedName>
    <submittedName>
        <fullName evidence="4">S4 domain-containing protein</fullName>
    </submittedName>
</protein>
<dbReference type="InterPro" id="IPR040591">
    <property type="entry name" value="RqcP2_RBD"/>
</dbReference>
<dbReference type="PANTHER" id="PTHR13633">
    <property type="entry name" value="MITOCHONDRIAL TRANSCRIPTION RESCUE FACTOR 1"/>
    <property type="match status" value="1"/>
</dbReference>
<evidence type="ECO:0000259" key="2">
    <source>
        <dbReference type="SMART" id="SM00363"/>
    </source>
</evidence>
<organism evidence="4 6">
    <name type="scientific">Enterococcus mundtii</name>
    <dbReference type="NCBI Taxonomy" id="53346"/>
    <lineage>
        <taxon>Bacteria</taxon>
        <taxon>Bacillati</taxon>
        <taxon>Bacillota</taxon>
        <taxon>Bacilli</taxon>
        <taxon>Lactobacillales</taxon>
        <taxon>Enterococcaceae</taxon>
        <taxon>Enterococcus</taxon>
    </lineage>
</organism>
<dbReference type="PANTHER" id="PTHR13633:SF3">
    <property type="entry name" value="MITOCHONDRIAL TRANSCRIPTION RESCUE FACTOR 1"/>
    <property type="match status" value="1"/>
</dbReference>
<dbReference type="EMBL" id="PYGR01000015">
    <property type="protein sequence ID" value="PTO35989.1"/>
    <property type="molecule type" value="Genomic_DNA"/>
</dbReference>
<gene>
    <name evidence="4" type="ORF">A5802_000376</name>
    <name evidence="5" type="ORF">C6N14_05295</name>
    <name evidence="3" type="ORF">EMU01_07180</name>
</gene>
<name>A0A1A6GBJ7_ENTMU</name>
<dbReference type="Pfam" id="PF17774">
    <property type="entry name" value="YlmH_RBD"/>
    <property type="match status" value="1"/>
</dbReference>
<evidence type="ECO:0000313" key="6">
    <source>
        <dbReference type="Proteomes" id="UP000195024"/>
    </source>
</evidence>
<accession>A0A1A6GBJ7</accession>
<dbReference type="Pfam" id="PF21278">
    <property type="entry name" value="YlmH_1st"/>
    <property type="match status" value="1"/>
</dbReference>
<keyword evidence="1" id="KW-0694">RNA-binding</keyword>
<dbReference type="GO" id="GO:0003723">
    <property type="term" value="F:RNA binding"/>
    <property type="evidence" value="ECO:0007669"/>
    <property type="project" value="UniProtKB-KW"/>
</dbReference>